<sequence>MAGAQMAQAGFPPEEVLDIIERARPHTQAVADDLVSMVGASSTNTRKANCRHRKTCPGWLT</sequence>
<dbReference type="EMBL" id="LN899819">
    <property type="protein sequence ID" value="CUV14180.1"/>
    <property type="molecule type" value="Genomic_DNA"/>
</dbReference>
<name>A0A0S4TVW1_RALSL</name>
<gene>
    <name evidence="2" type="ORF">RUN39_v1_730010</name>
</gene>
<evidence type="ECO:0000256" key="1">
    <source>
        <dbReference type="SAM" id="MobiDB-lite"/>
    </source>
</evidence>
<dbReference type="AlphaFoldDB" id="A0A0S4TVW1"/>
<evidence type="ECO:0000313" key="2">
    <source>
        <dbReference type="EMBL" id="CUV14180.1"/>
    </source>
</evidence>
<proteinExistence type="predicted"/>
<feature type="region of interest" description="Disordered" evidence="1">
    <location>
        <begin position="41"/>
        <end position="61"/>
    </location>
</feature>
<accession>A0A0S4TVW1</accession>
<protein>
    <submittedName>
        <fullName evidence="2">Uncharacterized protein</fullName>
    </submittedName>
</protein>
<reference evidence="2" key="1">
    <citation type="submission" date="2015-10" db="EMBL/GenBank/DDBJ databases">
        <authorList>
            <person name="Gilbert D.G."/>
        </authorList>
    </citation>
    <scope>NUCLEOTIDE SEQUENCE</scope>
    <source>
        <strain evidence="2">Phyl III-seqv23</strain>
    </source>
</reference>
<organism evidence="2">
    <name type="scientific">Ralstonia solanacearum</name>
    <name type="common">Pseudomonas solanacearum</name>
    <dbReference type="NCBI Taxonomy" id="305"/>
    <lineage>
        <taxon>Bacteria</taxon>
        <taxon>Pseudomonadati</taxon>
        <taxon>Pseudomonadota</taxon>
        <taxon>Betaproteobacteria</taxon>
        <taxon>Burkholderiales</taxon>
        <taxon>Burkholderiaceae</taxon>
        <taxon>Ralstonia</taxon>
        <taxon>Ralstonia solanacearum species complex</taxon>
    </lineage>
</organism>